<name>A0A4Y7Q827_9AGAM</name>
<evidence type="ECO:0000313" key="4">
    <source>
        <dbReference type="Proteomes" id="UP000294933"/>
    </source>
</evidence>
<evidence type="ECO:0000313" key="3">
    <source>
        <dbReference type="EMBL" id="TDL23813.1"/>
    </source>
</evidence>
<dbReference type="EMBL" id="ML170169">
    <property type="protein sequence ID" value="TDL23813.1"/>
    <property type="molecule type" value="Genomic_DNA"/>
</dbReference>
<sequence length="447" mass="49192">MDPVQFHGRGGAPLVSRQPQQSISGPSSIAGRHATGNVQRPGAAPNLSPPRPQFASPRQTSRASPTRSPATHVTNGDKVIKRERSLSPPLSSTRRLVTSGSKFIGPVPLPCAKGRPTYPEERKKWAREEIAKLTRLGLTPEKYFIRDDGMVIDWISPVPVWSDTLLPGNKNSDGTAVVVADMLNEHARSSNSAKRARLPKSIGMNSRPPQSNDHSQNLSNVPAAATATEPMAIEDATSGQNGTGVGNLIVLDRIEPSSQVEDREMREREITALEDSALDFYQQYIKTFDSDRASLASAYSRLAVFSYTIHDTVPLKSLGAAFLPVNDVLRFAPRNGSRNLVLNPKMDAKTSRIDIISSLLSLGPHQFSSPENIFYDVVYVDPLSSVFLVCQGTLTDKERKNRLSYNQSFVLRRKEDDEEDRKSEGLWPLVIVSHQLTVRDMPVPVPL</sequence>
<dbReference type="SUPFAM" id="SSF54427">
    <property type="entry name" value="NTF2-like"/>
    <property type="match status" value="1"/>
</dbReference>
<dbReference type="VEuPathDB" id="FungiDB:BD410DRAFT_787095"/>
<dbReference type="Gene3D" id="3.10.450.50">
    <property type="match status" value="1"/>
</dbReference>
<feature type="region of interest" description="Disordered" evidence="1">
    <location>
        <begin position="1"/>
        <end position="93"/>
    </location>
</feature>
<dbReference type="InterPro" id="IPR018222">
    <property type="entry name" value="Nuclear_transport_factor_2_euk"/>
</dbReference>
<accession>A0A4Y7Q827</accession>
<protein>
    <recommendedName>
        <fullName evidence="2">NTF2 domain-containing protein</fullName>
    </recommendedName>
</protein>
<feature type="compositionally biased region" description="Low complexity" evidence="1">
    <location>
        <begin position="16"/>
        <end position="29"/>
    </location>
</feature>
<evidence type="ECO:0000259" key="2">
    <source>
        <dbReference type="PROSITE" id="PS50177"/>
    </source>
</evidence>
<gene>
    <name evidence="3" type="ORF">BD410DRAFT_787095</name>
</gene>
<dbReference type="PROSITE" id="PS50177">
    <property type="entry name" value="NTF2_DOMAIN"/>
    <property type="match status" value="1"/>
</dbReference>
<proteinExistence type="predicted"/>
<dbReference type="AlphaFoldDB" id="A0A4Y7Q827"/>
<dbReference type="InterPro" id="IPR032710">
    <property type="entry name" value="NTF2-like_dom_sf"/>
</dbReference>
<reference evidence="3 4" key="1">
    <citation type="submission" date="2018-06" db="EMBL/GenBank/DDBJ databases">
        <title>A transcriptomic atlas of mushroom development highlights an independent origin of complex multicellularity.</title>
        <authorList>
            <consortium name="DOE Joint Genome Institute"/>
            <person name="Krizsan K."/>
            <person name="Almasi E."/>
            <person name="Merenyi Z."/>
            <person name="Sahu N."/>
            <person name="Viragh M."/>
            <person name="Koszo T."/>
            <person name="Mondo S."/>
            <person name="Kiss B."/>
            <person name="Balint B."/>
            <person name="Kues U."/>
            <person name="Barry K."/>
            <person name="Hegedus J.C."/>
            <person name="Henrissat B."/>
            <person name="Johnson J."/>
            <person name="Lipzen A."/>
            <person name="Ohm R."/>
            <person name="Nagy I."/>
            <person name="Pangilinan J."/>
            <person name="Yan J."/>
            <person name="Xiong Y."/>
            <person name="Grigoriev I.V."/>
            <person name="Hibbett D.S."/>
            <person name="Nagy L.G."/>
        </authorList>
    </citation>
    <scope>NUCLEOTIDE SEQUENCE [LARGE SCALE GENOMIC DNA]</scope>
    <source>
        <strain evidence="3 4">SZMC22713</strain>
    </source>
</reference>
<feature type="compositionally biased region" description="Polar residues" evidence="1">
    <location>
        <begin position="56"/>
        <end position="74"/>
    </location>
</feature>
<dbReference type="OrthoDB" id="3265156at2759"/>
<feature type="compositionally biased region" description="Polar residues" evidence="1">
    <location>
        <begin position="203"/>
        <end position="218"/>
    </location>
</feature>
<dbReference type="InterPro" id="IPR002075">
    <property type="entry name" value="NTF2_dom"/>
</dbReference>
<feature type="region of interest" description="Disordered" evidence="1">
    <location>
        <begin position="188"/>
        <end position="218"/>
    </location>
</feature>
<organism evidence="3 4">
    <name type="scientific">Rickenella mellea</name>
    <dbReference type="NCBI Taxonomy" id="50990"/>
    <lineage>
        <taxon>Eukaryota</taxon>
        <taxon>Fungi</taxon>
        <taxon>Dikarya</taxon>
        <taxon>Basidiomycota</taxon>
        <taxon>Agaricomycotina</taxon>
        <taxon>Agaricomycetes</taxon>
        <taxon>Hymenochaetales</taxon>
        <taxon>Rickenellaceae</taxon>
        <taxon>Rickenella</taxon>
    </lineage>
</organism>
<dbReference type="Pfam" id="PF22602">
    <property type="entry name" value="NXF_NTF2"/>
    <property type="match status" value="1"/>
</dbReference>
<feature type="domain" description="NTF2" evidence="2">
    <location>
        <begin position="276"/>
        <end position="438"/>
    </location>
</feature>
<evidence type="ECO:0000256" key="1">
    <source>
        <dbReference type="SAM" id="MobiDB-lite"/>
    </source>
</evidence>
<keyword evidence="4" id="KW-1185">Reference proteome</keyword>
<dbReference type="Proteomes" id="UP000294933">
    <property type="component" value="Unassembled WGS sequence"/>
</dbReference>